<evidence type="ECO:0000313" key="4">
    <source>
        <dbReference type="Proteomes" id="UP000827892"/>
    </source>
</evidence>
<gene>
    <name evidence="3" type="ORF">L3Y34_015642</name>
</gene>
<dbReference type="EMBL" id="CP090891">
    <property type="protein sequence ID" value="ULU12510.1"/>
    <property type="molecule type" value="Genomic_DNA"/>
</dbReference>
<organism evidence="3 4">
    <name type="scientific">Caenorhabditis briggsae</name>
    <dbReference type="NCBI Taxonomy" id="6238"/>
    <lineage>
        <taxon>Eukaryota</taxon>
        <taxon>Metazoa</taxon>
        <taxon>Ecdysozoa</taxon>
        <taxon>Nematoda</taxon>
        <taxon>Chromadorea</taxon>
        <taxon>Rhabditida</taxon>
        <taxon>Rhabditina</taxon>
        <taxon>Rhabditomorpha</taxon>
        <taxon>Rhabditoidea</taxon>
        <taxon>Rhabditidae</taxon>
        <taxon>Peloderinae</taxon>
        <taxon>Caenorhabditis</taxon>
    </lineage>
</organism>
<feature type="domain" description="DUF4773" evidence="2">
    <location>
        <begin position="99"/>
        <end position="211"/>
    </location>
</feature>
<evidence type="ECO:0000256" key="1">
    <source>
        <dbReference type="SAM" id="SignalP"/>
    </source>
</evidence>
<reference evidence="3 4" key="1">
    <citation type="submission" date="2022-05" db="EMBL/GenBank/DDBJ databases">
        <title>Chromosome-level reference genomes for two strains of Caenorhabditis briggsae: an improved platform for comparative genomics.</title>
        <authorList>
            <person name="Stevens L."/>
            <person name="Andersen E.C."/>
        </authorList>
    </citation>
    <scope>NUCLEOTIDE SEQUENCE [LARGE SCALE GENOMIC DNA]</scope>
    <source>
        <strain evidence="3">QX1410_ONT</strain>
        <tissue evidence="3">Whole-organism</tissue>
    </source>
</reference>
<dbReference type="InterPro" id="IPR031941">
    <property type="entry name" value="DUF4773"/>
</dbReference>
<proteinExistence type="predicted"/>
<feature type="chain" id="PRO_5042108975" description="DUF4773 domain-containing protein" evidence="1">
    <location>
        <begin position="22"/>
        <end position="213"/>
    </location>
</feature>
<dbReference type="PANTHER" id="PTHR36299">
    <property type="entry name" value="AGAP008005-PA"/>
    <property type="match status" value="1"/>
</dbReference>
<dbReference type="AlphaFoldDB" id="A0AAE9IZK8"/>
<sequence length="213" mass="23445">MRLLLGVFLGVCLLLIVYKTAQKSKVPSFTAKFISEYFQNNSSGIPLSVFQRVQSLFQTPYKSSTIVIKPENLTIKSVETSANGTVIIEKLKQSLLDVCSCEDGNCSCCLVIDIPDFSHSVCVNATYNPRTIGLVLSIGVDDHYFSQEISLKNPPPVCFSVPVPGLEPTICVAFTKMDVDPKAEILSGCLDLEIELLHLRLIEIDLGCFHMPI</sequence>
<evidence type="ECO:0000313" key="3">
    <source>
        <dbReference type="EMBL" id="ULU12510.1"/>
    </source>
</evidence>
<dbReference type="Proteomes" id="UP000827892">
    <property type="component" value="Chromosome I"/>
</dbReference>
<dbReference type="KEGG" id="cbr:CBG_12475"/>
<evidence type="ECO:0000259" key="2">
    <source>
        <dbReference type="Pfam" id="PF15998"/>
    </source>
</evidence>
<dbReference type="Pfam" id="PF15998">
    <property type="entry name" value="DUF4773"/>
    <property type="match status" value="1"/>
</dbReference>
<name>A0AAE9IZK8_CAEBR</name>
<feature type="signal peptide" evidence="1">
    <location>
        <begin position="1"/>
        <end position="21"/>
    </location>
</feature>
<protein>
    <recommendedName>
        <fullName evidence="2">DUF4773 domain-containing protein</fullName>
    </recommendedName>
</protein>
<keyword evidence="1" id="KW-0732">Signal</keyword>
<dbReference type="OMA" id="GNECGCC"/>
<dbReference type="PANTHER" id="PTHR36299:SF2">
    <property type="entry name" value="DUF4773 DOMAIN-CONTAINING PROTEIN"/>
    <property type="match status" value="1"/>
</dbReference>
<accession>A0AAE9IZK8</accession>